<reference evidence="4 5" key="1">
    <citation type="submission" date="2016-11" db="EMBL/GenBank/DDBJ databases">
        <title>Complete genome sequence of Sulfitobacter sp. AM1-D1, a toxic bacteria associated with marine dinoflagellate Alexandrium minutum in East China Sea.</title>
        <authorList>
            <person name="Yang Q."/>
            <person name="Zhang X."/>
            <person name="Tian X."/>
        </authorList>
    </citation>
    <scope>NUCLEOTIDE SEQUENCE [LARGE SCALE GENOMIC DNA]</scope>
    <source>
        <strain evidence="4 5">AM1-D1</strain>
        <plasmid evidence="4 5">unnamed1</plasmid>
    </source>
</reference>
<dbReference type="Pfam" id="PF05378">
    <property type="entry name" value="Hydant_A_N"/>
    <property type="match status" value="1"/>
</dbReference>
<feature type="domain" description="Hydantoinase A/oxoprolinase" evidence="1">
    <location>
        <begin position="206"/>
        <end position="493"/>
    </location>
</feature>
<accession>A0A1J0WMZ2</accession>
<dbReference type="GO" id="GO:0005829">
    <property type="term" value="C:cytosol"/>
    <property type="evidence" value="ECO:0007669"/>
    <property type="project" value="TreeGrafter"/>
</dbReference>
<dbReference type="EMBL" id="CP018077">
    <property type="protein sequence ID" value="APE45745.1"/>
    <property type="molecule type" value="Genomic_DNA"/>
</dbReference>
<protein>
    <submittedName>
        <fullName evidence="4">5-oxoprolinase</fullName>
    </submittedName>
</protein>
<dbReference type="RefSeq" id="WP_071973991.1">
    <property type="nucleotide sequence ID" value="NZ_CP018077.1"/>
</dbReference>
<dbReference type="Pfam" id="PF19278">
    <property type="entry name" value="Hydant_A_C"/>
    <property type="match status" value="1"/>
</dbReference>
<organism evidence="4 5">
    <name type="scientific">Sulfitobacter alexandrii</name>
    <dbReference type="NCBI Taxonomy" id="1917485"/>
    <lineage>
        <taxon>Bacteria</taxon>
        <taxon>Pseudomonadati</taxon>
        <taxon>Pseudomonadota</taxon>
        <taxon>Alphaproteobacteria</taxon>
        <taxon>Rhodobacterales</taxon>
        <taxon>Roseobacteraceae</taxon>
        <taxon>Sulfitobacter</taxon>
    </lineage>
</organism>
<keyword evidence="4" id="KW-0614">Plasmid</keyword>
<evidence type="ECO:0000259" key="3">
    <source>
        <dbReference type="Pfam" id="PF19278"/>
    </source>
</evidence>
<proteinExistence type="predicted"/>
<dbReference type="PANTHER" id="PTHR11365:SF23">
    <property type="entry name" value="HYPOTHETICAL 5-OXOPROLINASE (EUROFUNG)-RELATED"/>
    <property type="match status" value="1"/>
</dbReference>
<dbReference type="InterPro" id="IPR002821">
    <property type="entry name" value="Hydantoinase_A"/>
</dbReference>
<gene>
    <name evidence="4" type="ORF">BOO69_19015</name>
</gene>
<dbReference type="InterPro" id="IPR045079">
    <property type="entry name" value="Oxoprolinase-like"/>
</dbReference>
<keyword evidence="5" id="KW-1185">Reference proteome</keyword>
<dbReference type="Pfam" id="PF01968">
    <property type="entry name" value="Hydantoinase_A"/>
    <property type="match status" value="1"/>
</dbReference>
<sequence length="684" mass="72502">MPQNRITIAVDIGGTFTDLELRDEKTGLSHSLKSPTTPDDPARGLADALLLAADRFGFALSDIGLILHGTTIATNAVLTRDLPDGALITTEGFEDVLEIGRHARRDIYALRGPARSPLVPRRRRFGAPGRIGAAGDEVRPLDPGALDTVINRVAATGVEATAICLLNAFANPAHEIAIRDALLARCPEMAVSCSHQVSPEIREFERTATTVLNAQLVPVIDRYVRAVRRRLADAGVTAPVYLIQSNGGAISLDAAVQAPVKLLLSGPSGGVLAAQKLARRLDMPDVVGVDMGGTSYDVAVISGGQRTVVTQGEIDGLPVRVPMVEMHTIGAGGGSIAFVDASGRLQVGPRSAGAVPGPVCYGRGGEEPTVTDVNLILGRLDPATFLGGRFALDIDGARNALRTRMEEPLHLDTDRAAAGILSVVNAKLAASIKFSLFAKGLDPRDFALMSFGGAGGVHAVEVAEELGITRVIFPCDPSTFSAHGILSSDIQHDLSRTEILPLAPDSLPALTAMAGDLRAQGAALLETDGIAPENRVLRLSADLRYRGQAFELMTDMPDGDCTPETLTTLRTRFEEQHRQRFSFDDPAEAVELVTLRLVAIGKLGADDRAGAVHEPSEKRSTATRPVHVNGAWADVPVHRQLSLAAGEVIDGPAIVEQEYTTLLIPRHWSLTMTGTGDMTARKQP</sequence>
<dbReference type="PANTHER" id="PTHR11365">
    <property type="entry name" value="5-OXOPROLINASE RELATED"/>
    <property type="match status" value="1"/>
</dbReference>
<dbReference type="InterPro" id="IPR008040">
    <property type="entry name" value="Hydant_A_N"/>
</dbReference>
<dbReference type="AlphaFoldDB" id="A0A1J0WMZ2"/>
<dbReference type="GO" id="GO:0006749">
    <property type="term" value="P:glutathione metabolic process"/>
    <property type="evidence" value="ECO:0007669"/>
    <property type="project" value="TreeGrafter"/>
</dbReference>
<feature type="domain" description="Acetophenone carboxylase-like C-terminal" evidence="3">
    <location>
        <begin position="510"/>
        <end position="669"/>
    </location>
</feature>
<evidence type="ECO:0000259" key="2">
    <source>
        <dbReference type="Pfam" id="PF05378"/>
    </source>
</evidence>
<evidence type="ECO:0000313" key="5">
    <source>
        <dbReference type="Proteomes" id="UP000181897"/>
    </source>
</evidence>
<dbReference type="InterPro" id="IPR049517">
    <property type="entry name" value="ACX-like_C"/>
</dbReference>
<feature type="domain" description="Hydantoinase/oxoprolinase N-terminal" evidence="2">
    <location>
        <begin position="8"/>
        <end position="182"/>
    </location>
</feature>
<name>A0A1J0WMZ2_9RHOB</name>
<dbReference type="OrthoDB" id="9759608at2"/>
<dbReference type="KEGG" id="suam:BOO69_19015"/>
<geneLocation type="plasmid" evidence="4 5">
    <name>unnamed1</name>
</geneLocation>
<dbReference type="Proteomes" id="UP000181897">
    <property type="component" value="Plasmid unnamed1"/>
</dbReference>
<dbReference type="GO" id="GO:0017168">
    <property type="term" value="F:5-oxoprolinase (ATP-hydrolyzing) activity"/>
    <property type="evidence" value="ECO:0007669"/>
    <property type="project" value="TreeGrafter"/>
</dbReference>
<evidence type="ECO:0000259" key="1">
    <source>
        <dbReference type="Pfam" id="PF01968"/>
    </source>
</evidence>
<evidence type="ECO:0000313" key="4">
    <source>
        <dbReference type="EMBL" id="APE45745.1"/>
    </source>
</evidence>